<reference evidence="3" key="1">
    <citation type="submission" date="2018-05" db="EMBL/GenBank/DDBJ databases">
        <authorList>
            <person name="Lanie J.A."/>
            <person name="Ng W.-L."/>
            <person name="Kazmierczak K.M."/>
            <person name="Andrzejewski T.M."/>
            <person name="Davidsen T.M."/>
            <person name="Wayne K.J."/>
            <person name="Tettelin H."/>
            <person name="Glass J.I."/>
            <person name="Rusch D."/>
            <person name="Podicherti R."/>
            <person name="Tsui H.-C.T."/>
            <person name="Winkler M.E."/>
        </authorList>
    </citation>
    <scope>NUCLEOTIDE SEQUENCE</scope>
</reference>
<dbReference type="PANTHER" id="PTHR35089">
    <property type="entry name" value="CHAPERONE PROTEIN SKP"/>
    <property type="match status" value="1"/>
</dbReference>
<dbReference type="SMART" id="SM00935">
    <property type="entry name" value="OmpH"/>
    <property type="match status" value="1"/>
</dbReference>
<name>A0A381RPS4_9ZZZZ</name>
<organism evidence="3">
    <name type="scientific">marine metagenome</name>
    <dbReference type="NCBI Taxonomy" id="408172"/>
    <lineage>
        <taxon>unclassified sequences</taxon>
        <taxon>metagenomes</taxon>
        <taxon>ecological metagenomes</taxon>
    </lineage>
</organism>
<proteinExistence type="inferred from homology"/>
<evidence type="ECO:0000256" key="2">
    <source>
        <dbReference type="ARBA" id="ARBA00022729"/>
    </source>
</evidence>
<sequence length="182" mass="21255">MEVNVKPLKRLFSGGVLFLLPAVMFAQLKVGFVQSERIRGEYEEFKEAESELQLEFRKVQFEFQTMTARLDSLKGAFETQRLMSSPDRRREKENEISLLDQQVKDFQTQKVGPEGELYRRQLQLETQIIQKVQRAVNKVAIDKGYDYILDSVSLLYGKPTHNLTDDVLYELRKISEEESNNN</sequence>
<dbReference type="SUPFAM" id="SSF111384">
    <property type="entry name" value="OmpH-like"/>
    <property type="match status" value="1"/>
</dbReference>
<dbReference type="GO" id="GO:0005829">
    <property type="term" value="C:cytosol"/>
    <property type="evidence" value="ECO:0007669"/>
    <property type="project" value="TreeGrafter"/>
</dbReference>
<dbReference type="Gene3D" id="3.30.910.20">
    <property type="entry name" value="Skp domain"/>
    <property type="match status" value="1"/>
</dbReference>
<dbReference type="EMBL" id="UINC01002114">
    <property type="protein sequence ID" value="SUZ93059.1"/>
    <property type="molecule type" value="Genomic_DNA"/>
</dbReference>
<evidence type="ECO:0000256" key="1">
    <source>
        <dbReference type="ARBA" id="ARBA00009091"/>
    </source>
</evidence>
<dbReference type="GO" id="GO:0051082">
    <property type="term" value="F:unfolded protein binding"/>
    <property type="evidence" value="ECO:0007669"/>
    <property type="project" value="InterPro"/>
</dbReference>
<gene>
    <name evidence="3" type="ORF">METZ01_LOCUS45913</name>
</gene>
<dbReference type="InterPro" id="IPR005632">
    <property type="entry name" value="Chaperone_Skp"/>
</dbReference>
<dbReference type="Pfam" id="PF03938">
    <property type="entry name" value="OmpH"/>
    <property type="match status" value="1"/>
</dbReference>
<protein>
    <recommendedName>
        <fullName evidence="4">OmpH family outer membrane protein</fullName>
    </recommendedName>
</protein>
<comment type="similarity">
    <text evidence="1">Belongs to the Skp family.</text>
</comment>
<dbReference type="InterPro" id="IPR024930">
    <property type="entry name" value="Skp_dom_sf"/>
</dbReference>
<dbReference type="AlphaFoldDB" id="A0A381RPS4"/>
<dbReference type="GO" id="GO:0050821">
    <property type="term" value="P:protein stabilization"/>
    <property type="evidence" value="ECO:0007669"/>
    <property type="project" value="TreeGrafter"/>
</dbReference>
<accession>A0A381RPS4</accession>
<evidence type="ECO:0008006" key="4">
    <source>
        <dbReference type="Google" id="ProtNLM"/>
    </source>
</evidence>
<dbReference type="PANTHER" id="PTHR35089:SF1">
    <property type="entry name" value="CHAPERONE PROTEIN SKP"/>
    <property type="match status" value="1"/>
</dbReference>
<keyword evidence="2" id="KW-0732">Signal</keyword>
<evidence type="ECO:0000313" key="3">
    <source>
        <dbReference type="EMBL" id="SUZ93059.1"/>
    </source>
</evidence>